<dbReference type="InterPro" id="IPR025558">
    <property type="entry name" value="DUF4283"/>
</dbReference>
<reference evidence="2" key="2">
    <citation type="submission" date="2021-01" db="UniProtKB">
        <authorList>
            <consortium name="EnsemblPlants"/>
        </authorList>
    </citation>
    <scope>IDENTIFICATION</scope>
</reference>
<organism evidence="2 3">
    <name type="scientific">Quercus lobata</name>
    <name type="common">Valley oak</name>
    <dbReference type="NCBI Taxonomy" id="97700"/>
    <lineage>
        <taxon>Eukaryota</taxon>
        <taxon>Viridiplantae</taxon>
        <taxon>Streptophyta</taxon>
        <taxon>Embryophyta</taxon>
        <taxon>Tracheophyta</taxon>
        <taxon>Spermatophyta</taxon>
        <taxon>Magnoliopsida</taxon>
        <taxon>eudicotyledons</taxon>
        <taxon>Gunneridae</taxon>
        <taxon>Pentapetalae</taxon>
        <taxon>rosids</taxon>
        <taxon>fabids</taxon>
        <taxon>Fagales</taxon>
        <taxon>Fagaceae</taxon>
        <taxon>Quercus</taxon>
    </lineage>
</organism>
<keyword evidence="3" id="KW-1185">Reference proteome</keyword>
<dbReference type="PANTHER" id="PTHR31286">
    <property type="entry name" value="GLYCINE-RICH CELL WALL STRUCTURAL PROTEIN 1.8-LIKE"/>
    <property type="match status" value="1"/>
</dbReference>
<accession>A0A7N2LLQ3</accession>
<dbReference type="PANTHER" id="PTHR31286:SF167">
    <property type="entry name" value="OS09G0268800 PROTEIN"/>
    <property type="match status" value="1"/>
</dbReference>
<dbReference type="InParanoid" id="A0A7N2LLQ3"/>
<feature type="domain" description="DUF4283" evidence="1">
    <location>
        <begin position="33"/>
        <end position="115"/>
    </location>
</feature>
<protein>
    <recommendedName>
        <fullName evidence="1">DUF4283 domain-containing protein</fullName>
    </recommendedName>
</protein>
<name>A0A7N2LLQ3_QUELO</name>
<evidence type="ECO:0000259" key="1">
    <source>
        <dbReference type="Pfam" id="PF14111"/>
    </source>
</evidence>
<proteinExistence type="predicted"/>
<reference evidence="2 3" key="1">
    <citation type="journal article" date="2016" name="G3 (Bethesda)">
        <title>First Draft Assembly and Annotation of the Genome of a California Endemic Oak Quercus lobata Nee (Fagaceae).</title>
        <authorList>
            <person name="Sork V.L."/>
            <person name="Fitz-Gibbon S.T."/>
            <person name="Puiu D."/>
            <person name="Crepeau M."/>
            <person name="Gugger P.F."/>
            <person name="Sherman R."/>
            <person name="Stevens K."/>
            <person name="Langley C.H."/>
            <person name="Pellegrini M."/>
            <person name="Salzberg S.L."/>
        </authorList>
    </citation>
    <scope>NUCLEOTIDE SEQUENCE [LARGE SCALE GENOMIC DNA]</scope>
    <source>
        <strain evidence="2 3">cv. SW786</strain>
    </source>
</reference>
<dbReference type="InterPro" id="IPR040256">
    <property type="entry name" value="At4g02000-like"/>
</dbReference>
<dbReference type="Proteomes" id="UP000594261">
    <property type="component" value="Chromosome 5"/>
</dbReference>
<dbReference type="EMBL" id="LRBV02000005">
    <property type="status" value="NOT_ANNOTATED_CDS"/>
    <property type="molecule type" value="Genomic_DNA"/>
</dbReference>
<dbReference type="EnsemblPlants" id="QL05p003774:mrna">
    <property type="protein sequence ID" value="QL05p003774:mrna:CDS:1"/>
    <property type="gene ID" value="QL05p003774"/>
</dbReference>
<dbReference type="OMA" id="ECKRTIL"/>
<sequence length="160" mass="18355">MAEDVINSLEKMTLTTEEEEVIALTDEGRKEEIESCTQSLIGKFLTCKPFNKKAALNTLKRAWGLEESVQIVEVGTSLFQFKFNTKYDLERVFRGGPWTFDNQALMLQRWKKGMTAENVRFESVALWIQIWGAPFDMVSPKVATEVGSRLGKVEEVEKRR</sequence>
<dbReference type="AlphaFoldDB" id="A0A7N2LLQ3"/>
<evidence type="ECO:0000313" key="3">
    <source>
        <dbReference type="Proteomes" id="UP000594261"/>
    </source>
</evidence>
<evidence type="ECO:0000313" key="2">
    <source>
        <dbReference type="EnsemblPlants" id="QL05p003774:mrna:CDS:1"/>
    </source>
</evidence>
<dbReference type="Gramene" id="QL05p003774:mrna">
    <property type="protein sequence ID" value="QL05p003774:mrna:CDS:1"/>
    <property type="gene ID" value="QL05p003774"/>
</dbReference>
<dbReference type="Pfam" id="PF14111">
    <property type="entry name" value="DUF4283"/>
    <property type="match status" value="1"/>
</dbReference>